<reference evidence="8 9" key="1">
    <citation type="submission" date="2022-09" db="EMBL/GenBank/DDBJ databases">
        <authorList>
            <person name="Han X.L."/>
            <person name="Wang Q."/>
            <person name="Lu T."/>
        </authorList>
    </citation>
    <scope>NUCLEOTIDE SEQUENCE [LARGE SCALE GENOMIC DNA]</scope>
    <source>
        <strain evidence="8 9">WQ 127069</strain>
    </source>
</reference>
<dbReference type="SMART" id="SM00304">
    <property type="entry name" value="HAMP"/>
    <property type="match status" value="1"/>
</dbReference>
<accession>A0ABT2UQ06</accession>
<organism evidence="8 9">
    <name type="scientific">Paenibacillus baimaensis</name>
    <dbReference type="NCBI Taxonomy" id="2982185"/>
    <lineage>
        <taxon>Bacteria</taxon>
        <taxon>Bacillati</taxon>
        <taxon>Bacillota</taxon>
        <taxon>Bacilli</taxon>
        <taxon>Bacillales</taxon>
        <taxon>Paenibacillaceae</taxon>
        <taxon>Paenibacillus</taxon>
    </lineage>
</organism>
<dbReference type="SUPFAM" id="SSF55874">
    <property type="entry name" value="ATPase domain of HSP90 chaperone/DNA topoisomerase II/histidine kinase"/>
    <property type="match status" value="1"/>
</dbReference>
<dbReference type="InterPro" id="IPR010559">
    <property type="entry name" value="Sig_transdc_His_kin_internal"/>
</dbReference>
<dbReference type="Pfam" id="PF00672">
    <property type="entry name" value="HAMP"/>
    <property type="match status" value="1"/>
</dbReference>
<keyword evidence="4" id="KW-0808">Transferase</keyword>
<evidence type="ECO:0000313" key="9">
    <source>
        <dbReference type="Proteomes" id="UP001652445"/>
    </source>
</evidence>
<keyword evidence="3" id="KW-0597">Phosphoprotein</keyword>
<evidence type="ECO:0000256" key="6">
    <source>
        <dbReference type="SAM" id="Phobius"/>
    </source>
</evidence>
<dbReference type="RefSeq" id="WP_076232311.1">
    <property type="nucleotide sequence ID" value="NZ_JAOQIO010000107.1"/>
</dbReference>
<feature type="transmembrane region" description="Helical" evidence="6">
    <location>
        <begin position="12"/>
        <end position="36"/>
    </location>
</feature>
<comment type="subcellular location">
    <subcellularLocation>
        <location evidence="1">Cell membrane</location>
        <topology evidence="1">Multi-pass membrane protein</topology>
    </subcellularLocation>
</comment>
<sequence length="588" mass="67077">MKNPFKTFSFQVTFFASFIIISALLIMLLGITSYYITNQEVVEQTISSRKLLLNEINKQLDIQLQSVEYDSLVLASNPKLIHYLQLSEQSFERIGQNSDIVDMLSRPSYVKEGIHSLQLYAKDTSVDKHIAGSGVYDYQIIERSSWYNEIKDADYCWIGTHPVEVGSYAPEDRLVVSFARKVLSPSGKEIGILVVNLKMPFVQKIVSSSGTHVSRFVLDTHSRLIAEFNDASGEAVTYESHRNELAAILAQSESEQFAIAKLEKKELIIWNKQDRTLWITMDVIPWEDITKGSRRIETVILIASVLCILLAIIMAFLLSRQFAAPIRKLTHSMNLMKIGKLNVQIDNDYENEFGHLNANFNQMTERIDRLIVQVEEQHLKKREAEIQILQEQINPHFLYNTLDMINWHAIESGSKEISQMLALLGKMLRIGLSSGATFITVKRELEHLHCYVELQRIRHKHKIQFDISVPDSLKTYYTPKLIIQPFVENALIHGLHSRGEGMIKITGWEDERSIYLAIEDNGIGMDVGGADPSREHNGIRNVHERIQLYFGANFGVHLYSQIDVGTKVVLSLPKMLTEAPRPYEGEVS</sequence>
<evidence type="ECO:0000313" key="8">
    <source>
        <dbReference type="EMBL" id="MCU6796740.1"/>
    </source>
</evidence>
<evidence type="ECO:0000256" key="5">
    <source>
        <dbReference type="ARBA" id="ARBA00023136"/>
    </source>
</evidence>
<comment type="caution">
    <text evidence="8">The sequence shown here is derived from an EMBL/GenBank/DDBJ whole genome shotgun (WGS) entry which is preliminary data.</text>
</comment>
<keyword evidence="9" id="KW-1185">Reference proteome</keyword>
<feature type="domain" description="HAMP" evidence="7">
    <location>
        <begin position="320"/>
        <end position="372"/>
    </location>
</feature>
<dbReference type="CDD" id="cd06225">
    <property type="entry name" value="HAMP"/>
    <property type="match status" value="1"/>
</dbReference>
<dbReference type="InterPro" id="IPR003660">
    <property type="entry name" value="HAMP_dom"/>
</dbReference>
<evidence type="ECO:0000259" key="7">
    <source>
        <dbReference type="PROSITE" id="PS50885"/>
    </source>
</evidence>
<dbReference type="SUPFAM" id="SSF158472">
    <property type="entry name" value="HAMP domain-like"/>
    <property type="match status" value="1"/>
</dbReference>
<dbReference type="InterPro" id="IPR036890">
    <property type="entry name" value="HATPase_C_sf"/>
</dbReference>
<dbReference type="PROSITE" id="PS50885">
    <property type="entry name" value="HAMP"/>
    <property type="match status" value="1"/>
</dbReference>
<feature type="transmembrane region" description="Helical" evidence="6">
    <location>
        <begin position="299"/>
        <end position="318"/>
    </location>
</feature>
<dbReference type="PANTHER" id="PTHR34220">
    <property type="entry name" value="SENSOR HISTIDINE KINASE YPDA"/>
    <property type="match status" value="1"/>
</dbReference>
<dbReference type="InterPro" id="IPR050640">
    <property type="entry name" value="Bact_2-comp_sensor_kinase"/>
</dbReference>
<protein>
    <submittedName>
        <fullName evidence="8">Sensor histidine kinase</fullName>
    </submittedName>
</protein>
<keyword evidence="5 6" id="KW-0472">Membrane</keyword>
<name>A0ABT2UQ06_9BACL</name>
<evidence type="ECO:0000256" key="4">
    <source>
        <dbReference type="ARBA" id="ARBA00022679"/>
    </source>
</evidence>
<keyword evidence="6" id="KW-0812">Transmembrane</keyword>
<evidence type="ECO:0000256" key="3">
    <source>
        <dbReference type="ARBA" id="ARBA00022553"/>
    </source>
</evidence>
<keyword evidence="6" id="KW-1133">Transmembrane helix</keyword>
<dbReference type="Proteomes" id="UP001652445">
    <property type="component" value="Unassembled WGS sequence"/>
</dbReference>
<keyword evidence="8" id="KW-0418">Kinase</keyword>
<gene>
    <name evidence="8" type="ORF">OB236_31905</name>
</gene>
<dbReference type="GO" id="GO:0016301">
    <property type="term" value="F:kinase activity"/>
    <property type="evidence" value="ECO:0007669"/>
    <property type="project" value="UniProtKB-KW"/>
</dbReference>
<dbReference type="Gene3D" id="3.30.565.10">
    <property type="entry name" value="Histidine kinase-like ATPase, C-terminal domain"/>
    <property type="match status" value="1"/>
</dbReference>
<evidence type="ECO:0000256" key="1">
    <source>
        <dbReference type="ARBA" id="ARBA00004651"/>
    </source>
</evidence>
<dbReference type="PANTHER" id="PTHR34220:SF7">
    <property type="entry name" value="SENSOR HISTIDINE KINASE YPDA"/>
    <property type="match status" value="1"/>
</dbReference>
<keyword evidence="2" id="KW-1003">Cell membrane</keyword>
<dbReference type="EMBL" id="JAOQIO010000107">
    <property type="protein sequence ID" value="MCU6796740.1"/>
    <property type="molecule type" value="Genomic_DNA"/>
</dbReference>
<evidence type="ECO:0000256" key="2">
    <source>
        <dbReference type="ARBA" id="ARBA00022475"/>
    </source>
</evidence>
<proteinExistence type="predicted"/>
<dbReference type="Pfam" id="PF06580">
    <property type="entry name" value="His_kinase"/>
    <property type="match status" value="1"/>
</dbReference>
<dbReference type="Gene3D" id="6.10.340.10">
    <property type="match status" value="1"/>
</dbReference>